<sequence length="180" mass="20788">MKSMRTQFHADRNELFDFAKMVIAKFSLHFVLVKHRPFAVFYEDEFEDILASDSLKNDINSILFTYKKIQRKKNNDHFIDKVNNYIELEIGKQSKDSLLESFFGFMSEDLKLIEIGNKVGRELKKITVAGVIGVKPKSGATAFYSEHRYTQTAKELELKGVKILPFAGIAIIKLNFNKEK</sequence>
<dbReference type="AlphaFoldDB" id="A0A4R9J971"/>
<dbReference type="EMBL" id="RQFY01000004">
    <property type="protein sequence ID" value="TGL35393.1"/>
    <property type="molecule type" value="Genomic_DNA"/>
</dbReference>
<reference evidence="1" key="1">
    <citation type="journal article" date="2019" name="PLoS Negl. Trop. Dis.">
        <title>Revisiting the worldwide diversity of Leptospira species in the environment.</title>
        <authorList>
            <person name="Vincent A.T."/>
            <person name="Schiettekatte O."/>
            <person name="Bourhy P."/>
            <person name="Veyrier F.J."/>
            <person name="Picardeau M."/>
        </authorList>
    </citation>
    <scope>NUCLEOTIDE SEQUENCE [LARGE SCALE GENOMIC DNA]</scope>
    <source>
        <strain evidence="1">201800265</strain>
    </source>
</reference>
<gene>
    <name evidence="1" type="ORF">EHQ52_13090</name>
</gene>
<proteinExistence type="predicted"/>
<dbReference type="RefSeq" id="WP_135615572.1">
    <property type="nucleotide sequence ID" value="NZ_RQFY01000004.1"/>
</dbReference>
<dbReference type="Proteomes" id="UP000297871">
    <property type="component" value="Unassembled WGS sequence"/>
</dbReference>
<dbReference type="OrthoDB" id="4141509at2"/>
<organism evidence="1 2">
    <name type="scientific">Leptospira koniambonensis</name>
    <dbReference type="NCBI Taxonomy" id="2484950"/>
    <lineage>
        <taxon>Bacteria</taxon>
        <taxon>Pseudomonadati</taxon>
        <taxon>Spirochaetota</taxon>
        <taxon>Spirochaetia</taxon>
        <taxon>Leptospirales</taxon>
        <taxon>Leptospiraceae</taxon>
        <taxon>Leptospira</taxon>
    </lineage>
</organism>
<comment type="caution">
    <text evidence="1">The sequence shown here is derived from an EMBL/GenBank/DDBJ whole genome shotgun (WGS) entry which is preliminary data.</text>
</comment>
<protein>
    <submittedName>
        <fullName evidence="1">Uncharacterized protein</fullName>
    </submittedName>
</protein>
<name>A0A4R9J971_9LEPT</name>
<evidence type="ECO:0000313" key="2">
    <source>
        <dbReference type="Proteomes" id="UP000297871"/>
    </source>
</evidence>
<accession>A0A4R9J971</accession>
<evidence type="ECO:0000313" key="1">
    <source>
        <dbReference type="EMBL" id="TGL35393.1"/>
    </source>
</evidence>
<keyword evidence="2" id="KW-1185">Reference proteome</keyword>